<evidence type="ECO:0000259" key="8">
    <source>
        <dbReference type="Pfam" id="PF07715"/>
    </source>
</evidence>
<comment type="caution">
    <text evidence="9">The sequence shown here is derived from an EMBL/GenBank/DDBJ whole genome shotgun (WGS) entry which is preliminary data.</text>
</comment>
<dbReference type="InterPro" id="IPR037066">
    <property type="entry name" value="Plug_dom_sf"/>
</dbReference>
<dbReference type="Pfam" id="PF07715">
    <property type="entry name" value="Plug"/>
    <property type="match status" value="1"/>
</dbReference>
<name>A0ABW3Y4R0_9FLAO</name>
<dbReference type="NCBIfam" id="TIGR04057">
    <property type="entry name" value="SusC_RagA_signa"/>
    <property type="match status" value="1"/>
</dbReference>
<dbReference type="Gene3D" id="2.60.40.1120">
    <property type="entry name" value="Carboxypeptidase-like, regulatory domain"/>
    <property type="match status" value="1"/>
</dbReference>
<dbReference type="InterPro" id="IPR036942">
    <property type="entry name" value="Beta-barrel_TonB_sf"/>
</dbReference>
<evidence type="ECO:0000256" key="1">
    <source>
        <dbReference type="ARBA" id="ARBA00004571"/>
    </source>
</evidence>
<dbReference type="RefSeq" id="WP_377179369.1">
    <property type="nucleotide sequence ID" value="NZ_JBHTMY010000003.1"/>
</dbReference>
<dbReference type="PROSITE" id="PS52016">
    <property type="entry name" value="TONB_DEPENDENT_REC_3"/>
    <property type="match status" value="1"/>
</dbReference>
<dbReference type="Pfam" id="PF13715">
    <property type="entry name" value="CarbopepD_reg_2"/>
    <property type="match status" value="1"/>
</dbReference>
<dbReference type="SUPFAM" id="SSF49464">
    <property type="entry name" value="Carboxypeptidase regulatory domain-like"/>
    <property type="match status" value="1"/>
</dbReference>
<protein>
    <submittedName>
        <fullName evidence="9">SusC/RagA family TonB-linked outer membrane protein</fullName>
    </submittedName>
</protein>
<gene>
    <name evidence="9" type="ORF">ACFQ39_12370</name>
</gene>
<dbReference type="InterPro" id="IPR012910">
    <property type="entry name" value="Plug_dom"/>
</dbReference>
<evidence type="ECO:0000256" key="7">
    <source>
        <dbReference type="PROSITE-ProRule" id="PRU01360"/>
    </source>
</evidence>
<evidence type="ECO:0000256" key="2">
    <source>
        <dbReference type="ARBA" id="ARBA00022448"/>
    </source>
</evidence>
<dbReference type="InterPro" id="IPR008969">
    <property type="entry name" value="CarboxyPept-like_regulatory"/>
</dbReference>
<keyword evidence="5 7" id="KW-0472">Membrane</keyword>
<keyword evidence="2 7" id="KW-0813">Transport</keyword>
<feature type="domain" description="TonB-dependent receptor plug" evidence="8">
    <location>
        <begin position="120"/>
        <end position="224"/>
    </location>
</feature>
<keyword evidence="4 7" id="KW-0812">Transmembrane</keyword>
<organism evidence="9 10">
    <name type="scientific">Namhaeicola litoreus</name>
    <dbReference type="NCBI Taxonomy" id="1052145"/>
    <lineage>
        <taxon>Bacteria</taxon>
        <taxon>Pseudomonadati</taxon>
        <taxon>Bacteroidota</taxon>
        <taxon>Flavobacteriia</taxon>
        <taxon>Flavobacteriales</taxon>
        <taxon>Flavobacteriaceae</taxon>
        <taxon>Namhaeicola</taxon>
    </lineage>
</organism>
<dbReference type="NCBIfam" id="TIGR04056">
    <property type="entry name" value="OMP_RagA_SusC"/>
    <property type="match status" value="1"/>
</dbReference>
<dbReference type="InterPro" id="IPR023997">
    <property type="entry name" value="TonB-dep_OMP_SusC/RagA_CS"/>
</dbReference>
<evidence type="ECO:0000256" key="5">
    <source>
        <dbReference type="ARBA" id="ARBA00023136"/>
    </source>
</evidence>
<evidence type="ECO:0000313" key="9">
    <source>
        <dbReference type="EMBL" id="MFD1316415.1"/>
    </source>
</evidence>
<evidence type="ECO:0000256" key="6">
    <source>
        <dbReference type="ARBA" id="ARBA00023237"/>
    </source>
</evidence>
<dbReference type="Gene3D" id="2.40.170.20">
    <property type="entry name" value="TonB-dependent receptor, beta-barrel domain"/>
    <property type="match status" value="1"/>
</dbReference>
<reference evidence="10" key="1">
    <citation type="journal article" date="2019" name="Int. J. Syst. Evol. Microbiol.">
        <title>The Global Catalogue of Microorganisms (GCM) 10K type strain sequencing project: providing services to taxonomists for standard genome sequencing and annotation.</title>
        <authorList>
            <consortium name="The Broad Institute Genomics Platform"/>
            <consortium name="The Broad Institute Genome Sequencing Center for Infectious Disease"/>
            <person name="Wu L."/>
            <person name="Ma J."/>
        </authorList>
    </citation>
    <scope>NUCLEOTIDE SEQUENCE [LARGE SCALE GENOMIC DNA]</scope>
    <source>
        <strain evidence="10">CCUG 61485</strain>
    </source>
</reference>
<dbReference type="SUPFAM" id="SSF56935">
    <property type="entry name" value="Porins"/>
    <property type="match status" value="1"/>
</dbReference>
<evidence type="ECO:0000313" key="10">
    <source>
        <dbReference type="Proteomes" id="UP001597201"/>
    </source>
</evidence>
<comment type="similarity">
    <text evidence="7">Belongs to the TonB-dependent receptor family.</text>
</comment>
<evidence type="ECO:0000256" key="3">
    <source>
        <dbReference type="ARBA" id="ARBA00022452"/>
    </source>
</evidence>
<dbReference type="Gene3D" id="2.170.130.10">
    <property type="entry name" value="TonB-dependent receptor, plug domain"/>
    <property type="match status" value="1"/>
</dbReference>
<keyword evidence="10" id="KW-1185">Reference proteome</keyword>
<keyword evidence="3 7" id="KW-1134">Transmembrane beta strand</keyword>
<dbReference type="Proteomes" id="UP001597201">
    <property type="component" value="Unassembled WGS sequence"/>
</dbReference>
<proteinExistence type="inferred from homology"/>
<keyword evidence="6 7" id="KW-0998">Cell outer membrane</keyword>
<evidence type="ECO:0000256" key="4">
    <source>
        <dbReference type="ARBA" id="ARBA00022692"/>
    </source>
</evidence>
<dbReference type="InterPro" id="IPR039426">
    <property type="entry name" value="TonB-dep_rcpt-like"/>
</dbReference>
<dbReference type="EMBL" id="JBHTMY010000003">
    <property type="protein sequence ID" value="MFD1316415.1"/>
    <property type="molecule type" value="Genomic_DNA"/>
</dbReference>
<comment type="subcellular location">
    <subcellularLocation>
        <location evidence="1 7">Cell outer membrane</location>
        <topology evidence="1 7">Multi-pass membrane protein</topology>
    </subcellularLocation>
</comment>
<accession>A0ABW3Y4R0</accession>
<dbReference type="InterPro" id="IPR023996">
    <property type="entry name" value="TonB-dep_OMP_SusC/RagA"/>
</dbReference>
<sequence>MKQYFYVKHLDKVVLFFLFMISIGLGAQTLVKGKVSDQFGPSLPGVNIIQKGTSNGVVTDFDGNYEITLQGDSKILVFSFMGYQTKEVNVENKSIVNVILNEDAQSLDEVVVIGYGTAKKVNLTGAVDVATSERLESRAITNVGEGLQGVIPNLNITVVSGDPTESPEFNIRGFESINGGAPLILVDGVPMDLNRINPEDIASVTVLKDGASSAIYGARAAFGVILVQTKTGKIGKVNVQLSSLFSWNKPIYNINQIENGYIYALERNKVATRDGGTPVYDDAYIEALRNYWEDPANNPEYEIVDGTFRNYGNPGLTDDLVNEFSPRQKLDLAISGASDNVNYYTSFGFFNTDGVYNHPKNDNYKRYNVLAKADYKIKDWLIFESQITGNFENSDKPSQVDLNSLIRVEPIRPYIVPLLPGYEQYEGMSWGHAFPEYARLENGGRTKFTNQDVWMKAGVTLTPVKNLVVKSNFSYNFFNRQYESAKTAFETVSQDLEQTNPIVIQGDNTIDVSRDYNQYYVFNAFAEYTLDQFENHYFKFMAGYNQEYGLNTNVRGDANQLVSPNIIDISATTGTRFITGGKSELAIRGLFYRFNYSYKDKYLFETSARYDGTSRFPKDDRFGFFPSFSVGWRISEESFMAGTDDWLDNLKLRYSYGELGNQTFGNNFYPYIPSLNVSTSNFVLSSGQIPMVSPPGLVSPSLTWEKVVSSNFGLDIIMLKNRLDMSFDIYTRDTRDMLLRRIYPETLGANPPQENGADLRTKGWEVSVKWRDNIADDLNYYLNFNLADWTSEITKYENPTGALNEYYKGQQIGEIWGYETIGIIQDEDQLAGIADQNRLGNGWKVGDIEFADLNGDGAISNGNNTLDDPGDTKIIGNTTPRYSYGINGGLQYKGFSFDIFFQGVAKRDYYPSNGNWTWFFPWRSYNGDESWLKNTWTPENRDAYFPEAQLDAKNNVEQTRFLQDASYIRLKNLNIGYTIPPQYTEQAGISTLKVFLAGQNLWESSDIRKPLDPEYVFDASIAYPLLRTYSIGMTLNF</sequence>